<protein>
    <submittedName>
        <fullName evidence="1">DsbA family protein</fullName>
    </submittedName>
</protein>
<gene>
    <name evidence="1" type="ORF">JK629_11945</name>
</gene>
<organism evidence="1 2">
    <name type="scientific">Aequorivita iocasae</name>
    <dbReference type="NCBI Taxonomy" id="2803865"/>
    <lineage>
        <taxon>Bacteria</taxon>
        <taxon>Pseudomonadati</taxon>
        <taxon>Bacteroidota</taxon>
        <taxon>Flavobacteriia</taxon>
        <taxon>Flavobacteriales</taxon>
        <taxon>Flavobacteriaceae</taxon>
        <taxon>Aequorivita</taxon>
    </lineage>
</organism>
<dbReference type="Gene3D" id="3.40.30.10">
    <property type="entry name" value="Glutaredoxin"/>
    <property type="match status" value="1"/>
</dbReference>
<evidence type="ECO:0000313" key="2">
    <source>
        <dbReference type="Proteomes" id="UP000629420"/>
    </source>
</evidence>
<dbReference type="PANTHER" id="PTHR13887">
    <property type="entry name" value="GLUTATHIONE S-TRANSFERASE KAPPA"/>
    <property type="match status" value="1"/>
</dbReference>
<dbReference type="RefSeq" id="WP_202335853.1">
    <property type="nucleotide sequence ID" value="NZ_CP068439.1"/>
</dbReference>
<dbReference type="Gene3D" id="1.10.472.60">
    <property type="entry name" value="putative protein disulfide isomerase domain"/>
    <property type="match status" value="1"/>
</dbReference>
<name>A0ABX7DQJ4_9FLAO</name>
<sequence length="307" mass="35720">MHTNVKNPLICDPETGVCEIPTREHILEKIEGEKAITKPIRVIYYTDPICSSCWGIEPQLRKLKLEYGHLIDFEYRMGGLLRDWNYNDGVITKPEDVAQHWDDVSYYFQMPINGDIWLEDPLHSSYPPSIAFKAAQLQDEQKALLFLRRMRELLFIEKKNIAKWEHIAMAAVDAQLDVNKLNEDYLNGKAEQNFFEDLELARQLGIRGFPTIIFIDEDGIEQNVYGARPYTDYEIAIKKLLPISKKMYYDPSLNNLFSLYPSLTVKEYAELADTNIIIAKQILDELHRTENLKRIETKNGNLYSIIL</sequence>
<dbReference type="SUPFAM" id="SSF52833">
    <property type="entry name" value="Thioredoxin-like"/>
    <property type="match status" value="1"/>
</dbReference>
<dbReference type="Pfam" id="PF13743">
    <property type="entry name" value="Thioredoxin_5"/>
    <property type="match status" value="1"/>
</dbReference>
<proteinExistence type="predicted"/>
<dbReference type="Proteomes" id="UP000629420">
    <property type="component" value="Chromosome"/>
</dbReference>
<dbReference type="EMBL" id="CP068439">
    <property type="protein sequence ID" value="QQX76042.1"/>
    <property type="molecule type" value="Genomic_DNA"/>
</dbReference>
<dbReference type="CDD" id="cd03025">
    <property type="entry name" value="DsbA_FrnE_like"/>
    <property type="match status" value="1"/>
</dbReference>
<accession>A0ABX7DQJ4</accession>
<dbReference type="InterPro" id="IPR036249">
    <property type="entry name" value="Thioredoxin-like_sf"/>
</dbReference>
<reference evidence="1 2" key="1">
    <citation type="submission" date="2021-01" db="EMBL/GenBank/DDBJ databases">
        <title>Aequorivita sp. strain KX20305, a bacterium isolated from the sediment collected at a cold seep field in South China Sea.</title>
        <authorList>
            <person name="Zhang H."/>
            <person name="Li C."/>
        </authorList>
    </citation>
    <scope>NUCLEOTIDE SEQUENCE [LARGE SCALE GENOMIC DNA]</scope>
    <source>
        <strain evidence="1 2">KX20305</strain>
    </source>
</reference>
<keyword evidence="2" id="KW-1185">Reference proteome</keyword>
<evidence type="ECO:0000313" key="1">
    <source>
        <dbReference type="EMBL" id="QQX76042.1"/>
    </source>
</evidence>